<evidence type="ECO:0000313" key="8">
    <source>
        <dbReference type="EMBL" id="KAF3443736.1"/>
    </source>
</evidence>
<keyword evidence="6" id="KW-0472">Membrane</keyword>
<evidence type="ECO:0000256" key="1">
    <source>
        <dbReference type="ARBA" id="ARBA00004194"/>
    </source>
</evidence>
<dbReference type="GO" id="GO:0031985">
    <property type="term" value="C:Golgi cisterna"/>
    <property type="evidence" value="ECO:0007669"/>
    <property type="project" value="TreeGrafter"/>
</dbReference>
<gene>
    <name evidence="8" type="ORF">FNV43_RR13426</name>
</gene>
<dbReference type="OrthoDB" id="1740791at2759"/>
<evidence type="ECO:0000256" key="6">
    <source>
        <dbReference type="ARBA" id="ARBA00023136"/>
    </source>
</evidence>
<dbReference type="PANTHER" id="PTHR13815:SF7">
    <property type="entry name" value="GOLGIN SUBFAMILY A MEMBER 5"/>
    <property type="match status" value="1"/>
</dbReference>
<dbReference type="EMBL" id="VOIH02000006">
    <property type="protein sequence ID" value="KAF3443736.1"/>
    <property type="molecule type" value="Genomic_DNA"/>
</dbReference>
<keyword evidence="2" id="KW-0812">Transmembrane</keyword>
<keyword evidence="5 7" id="KW-0175">Coiled coil</keyword>
<evidence type="ECO:0000256" key="5">
    <source>
        <dbReference type="ARBA" id="ARBA00023054"/>
    </source>
</evidence>
<sequence>MEERKTYRNLLRSGGYQQFSCRKKVGYGRVRRCDSNGGSGEVCAGLSSRLQEYKSENAQLEELLFVKRELRKSYEARIKQIQQDLSVFKNEVTRVKSNMAEALAIKNFKIEALVSATDGLRKQATISEGNLASLQEEGRNDQKIGKLCEYASKNPLCIPKISLAYLLVMDTIEFERIGIVKCLARLFAPIITDTAVLLFALENCALASKASGSGVVRGAGLGSGVIL</sequence>
<evidence type="ECO:0000313" key="9">
    <source>
        <dbReference type="Proteomes" id="UP000796880"/>
    </source>
</evidence>
<evidence type="ECO:0000256" key="2">
    <source>
        <dbReference type="ARBA" id="ARBA00022692"/>
    </source>
</evidence>
<proteinExistence type="predicted"/>
<dbReference type="PANTHER" id="PTHR13815">
    <property type="entry name" value="GOLGIN-84"/>
    <property type="match status" value="1"/>
</dbReference>
<name>A0A8K0MF64_9ROSA</name>
<dbReference type="Proteomes" id="UP000796880">
    <property type="component" value="Unassembled WGS sequence"/>
</dbReference>
<evidence type="ECO:0000256" key="3">
    <source>
        <dbReference type="ARBA" id="ARBA00022989"/>
    </source>
</evidence>
<dbReference type="GO" id="GO:0000139">
    <property type="term" value="C:Golgi membrane"/>
    <property type="evidence" value="ECO:0007669"/>
    <property type="project" value="UniProtKB-SubCell"/>
</dbReference>
<keyword evidence="3" id="KW-1133">Transmembrane helix</keyword>
<keyword evidence="4" id="KW-0333">Golgi apparatus</keyword>
<dbReference type="GO" id="GO:0000301">
    <property type="term" value="P:retrograde transport, vesicle recycling within Golgi"/>
    <property type="evidence" value="ECO:0007669"/>
    <property type="project" value="TreeGrafter"/>
</dbReference>
<dbReference type="GO" id="GO:0007030">
    <property type="term" value="P:Golgi organization"/>
    <property type="evidence" value="ECO:0007669"/>
    <property type="project" value="InterPro"/>
</dbReference>
<comment type="caution">
    <text evidence="8">The sequence shown here is derived from an EMBL/GenBank/DDBJ whole genome shotgun (WGS) entry which is preliminary data.</text>
</comment>
<dbReference type="InterPro" id="IPR019177">
    <property type="entry name" value="Golgin_subfamily_A_member_5"/>
</dbReference>
<evidence type="ECO:0000256" key="7">
    <source>
        <dbReference type="SAM" id="Coils"/>
    </source>
</evidence>
<accession>A0A8K0MF64</accession>
<evidence type="ECO:0000256" key="4">
    <source>
        <dbReference type="ARBA" id="ARBA00023034"/>
    </source>
</evidence>
<dbReference type="AlphaFoldDB" id="A0A8K0MF64"/>
<comment type="subcellular location">
    <subcellularLocation>
        <location evidence="1">Golgi apparatus membrane</location>
        <topology evidence="1">Single-pass membrane protein</topology>
    </subcellularLocation>
</comment>
<keyword evidence="9" id="KW-1185">Reference proteome</keyword>
<protein>
    <submittedName>
        <fullName evidence="8">Uncharacterized protein</fullName>
    </submittedName>
</protein>
<feature type="coiled-coil region" evidence="7">
    <location>
        <begin position="43"/>
        <end position="98"/>
    </location>
</feature>
<organism evidence="8 9">
    <name type="scientific">Rhamnella rubrinervis</name>
    <dbReference type="NCBI Taxonomy" id="2594499"/>
    <lineage>
        <taxon>Eukaryota</taxon>
        <taxon>Viridiplantae</taxon>
        <taxon>Streptophyta</taxon>
        <taxon>Embryophyta</taxon>
        <taxon>Tracheophyta</taxon>
        <taxon>Spermatophyta</taxon>
        <taxon>Magnoliopsida</taxon>
        <taxon>eudicotyledons</taxon>
        <taxon>Gunneridae</taxon>
        <taxon>Pentapetalae</taxon>
        <taxon>rosids</taxon>
        <taxon>fabids</taxon>
        <taxon>Rosales</taxon>
        <taxon>Rhamnaceae</taxon>
        <taxon>rhamnoid group</taxon>
        <taxon>Rhamneae</taxon>
        <taxon>Rhamnella</taxon>
    </lineage>
</organism>
<reference evidence="8" key="1">
    <citation type="submission" date="2020-03" db="EMBL/GenBank/DDBJ databases">
        <title>A high-quality chromosome-level genome assembly of a woody plant with both climbing and erect habits, Rhamnella rubrinervis.</title>
        <authorList>
            <person name="Lu Z."/>
            <person name="Yang Y."/>
            <person name="Zhu X."/>
            <person name="Sun Y."/>
        </authorList>
    </citation>
    <scope>NUCLEOTIDE SEQUENCE</scope>
    <source>
        <strain evidence="8">BYM</strain>
        <tissue evidence="8">Leaf</tissue>
    </source>
</reference>